<evidence type="ECO:0000313" key="1">
    <source>
        <dbReference type="EMBL" id="GAF81542.1"/>
    </source>
</evidence>
<comment type="caution">
    <text evidence="1">The sequence shown here is derived from an EMBL/GenBank/DDBJ whole genome shotgun (WGS) entry which is preliminary data.</text>
</comment>
<sequence length="178" mass="20936">MAEKSIEKSKFLSELENMELVGMEKTREWVSLWNESLRYFFSDQLSGNKRHKDWDWVVVNYIWPTAMQEMAKLTNTTFKAIGVPREGTDTASAEVWQGAVQYLWDKKLNMRLQHAKAILDSKIFGYRVSKIMWEDQPEGAWDEETKEWIGDVDYKLWHPAHFWMDPHAESLEDAQSAG</sequence>
<dbReference type="AlphaFoldDB" id="X0T050"/>
<protein>
    <submittedName>
        <fullName evidence="1">Uncharacterized protein</fullName>
    </submittedName>
</protein>
<name>X0T050_9ZZZZ</name>
<proteinExistence type="predicted"/>
<gene>
    <name evidence="1" type="ORF">S01H1_18551</name>
</gene>
<organism evidence="1">
    <name type="scientific">marine sediment metagenome</name>
    <dbReference type="NCBI Taxonomy" id="412755"/>
    <lineage>
        <taxon>unclassified sequences</taxon>
        <taxon>metagenomes</taxon>
        <taxon>ecological metagenomes</taxon>
    </lineage>
</organism>
<feature type="non-terminal residue" evidence="1">
    <location>
        <position position="178"/>
    </location>
</feature>
<reference evidence="1" key="1">
    <citation type="journal article" date="2014" name="Front. Microbiol.">
        <title>High frequency of phylogenetically diverse reductive dehalogenase-homologous genes in deep subseafloor sedimentary metagenomes.</title>
        <authorList>
            <person name="Kawai M."/>
            <person name="Futagami T."/>
            <person name="Toyoda A."/>
            <person name="Takaki Y."/>
            <person name="Nishi S."/>
            <person name="Hori S."/>
            <person name="Arai W."/>
            <person name="Tsubouchi T."/>
            <person name="Morono Y."/>
            <person name="Uchiyama I."/>
            <person name="Ito T."/>
            <person name="Fujiyama A."/>
            <person name="Inagaki F."/>
            <person name="Takami H."/>
        </authorList>
    </citation>
    <scope>NUCLEOTIDE SEQUENCE</scope>
    <source>
        <strain evidence="1">Expedition CK06-06</strain>
    </source>
</reference>
<dbReference type="EMBL" id="BARS01009927">
    <property type="protein sequence ID" value="GAF81542.1"/>
    <property type="molecule type" value="Genomic_DNA"/>
</dbReference>
<accession>X0T050</accession>